<evidence type="ECO:0000313" key="1">
    <source>
        <dbReference type="EMBL" id="KAL0149153.1"/>
    </source>
</evidence>
<reference evidence="1 2" key="1">
    <citation type="submission" date="2024-05" db="EMBL/GenBank/DDBJ databases">
        <title>Genome sequencing and assembly of Indian major carp, Cirrhinus mrigala (Hamilton, 1822).</title>
        <authorList>
            <person name="Mohindra V."/>
            <person name="Chowdhury L.M."/>
            <person name="Lal K."/>
            <person name="Jena J.K."/>
        </authorList>
    </citation>
    <scope>NUCLEOTIDE SEQUENCE [LARGE SCALE GENOMIC DNA]</scope>
    <source>
        <strain evidence="1">CM1030</strain>
        <tissue evidence="1">Blood</tissue>
    </source>
</reference>
<dbReference type="Proteomes" id="UP001529510">
    <property type="component" value="Unassembled WGS sequence"/>
</dbReference>
<gene>
    <name evidence="1" type="ORF">M9458_055585</name>
</gene>
<proteinExistence type="predicted"/>
<keyword evidence="2" id="KW-1185">Reference proteome</keyword>
<dbReference type="AlphaFoldDB" id="A0ABD0MFX0"/>
<evidence type="ECO:0000313" key="2">
    <source>
        <dbReference type="Proteomes" id="UP001529510"/>
    </source>
</evidence>
<protein>
    <submittedName>
        <fullName evidence="1">Uncharacterized protein</fullName>
    </submittedName>
</protein>
<accession>A0ABD0MFX0</accession>
<comment type="caution">
    <text evidence="1">The sequence shown here is derived from an EMBL/GenBank/DDBJ whole genome shotgun (WGS) entry which is preliminary data.</text>
</comment>
<organism evidence="1 2">
    <name type="scientific">Cirrhinus mrigala</name>
    <name type="common">Mrigala</name>
    <dbReference type="NCBI Taxonomy" id="683832"/>
    <lineage>
        <taxon>Eukaryota</taxon>
        <taxon>Metazoa</taxon>
        <taxon>Chordata</taxon>
        <taxon>Craniata</taxon>
        <taxon>Vertebrata</taxon>
        <taxon>Euteleostomi</taxon>
        <taxon>Actinopterygii</taxon>
        <taxon>Neopterygii</taxon>
        <taxon>Teleostei</taxon>
        <taxon>Ostariophysi</taxon>
        <taxon>Cypriniformes</taxon>
        <taxon>Cyprinidae</taxon>
        <taxon>Labeoninae</taxon>
        <taxon>Labeonini</taxon>
        <taxon>Cirrhinus</taxon>
    </lineage>
</organism>
<feature type="non-terminal residue" evidence="1">
    <location>
        <position position="66"/>
    </location>
</feature>
<dbReference type="EMBL" id="JAMKFB020000531">
    <property type="protein sequence ID" value="KAL0149153.1"/>
    <property type="molecule type" value="Genomic_DNA"/>
</dbReference>
<name>A0ABD0MFX0_CIRMR</name>
<sequence length="66" mass="7770">MLRHKSKLHNRTTRVVEGFFWPIPPTRINGHLHQRTIRDSSQLHGSLSLLPSGRSYCRTYTSRLRD</sequence>